<keyword evidence="1" id="KW-1133">Transmembrane helix</keyword>
<keyword evidence="3" id="KW-1185">Reference proteome</keyword>
<accession>A0A1N7F1T7</accession>
<feature type="transmembrane region" description="Helical" evidence="1">
    <location>
        <begin position="43"/>
        <end position="65"/>
    </location>
</feature>
<gene>
    <name evidence="2" type="ORF">SAMN05421858_4723</name>
</gene>
<sequence length="67" mass="7398">MENYGTNASPRSSASLSRITKFVIAVILLLAALYSLAIEGRPMFFVITAVIIGLLYTLFRIAVIYRS</sequence>
<dbReference type="RefSeq" id="WP_076433131.1">
    <property type="nucleotide sequence ID" value="NZ_FTNO01000007.1"/>
</dbReference>
<name>A0A1N7F1T7_9EURY</name>
<keyword evidence="1" id="KW-0472">Membrane</keyword>
<keyword evidence="1" id="KW-0812">Transmembrane</keyword>
<dbReference type="AlphaFoldDB" id="A0A1N7F1T7"/>
<feature type="transmembrane region" description="Helical" evidence="1">
    <location>
        <begin position="19"/>
        <end position="37"/>
    </location>
</feature>
<evidence type="ECO:0000313" key="3">
    <source>
        <dbReference type="Proteomes" id="UP000186914"/>
    </source>
</evidence>
<organism evidence="2 3">
    <name type="scientific">Haladaptatus litoreus</name>
    <dbReference type="NCBI Taxonomy" id="553468"/>
    <lineage>
        <taxon>Archaea</taxon>
        <taxon>Methanobacteriati</taxon>
        <taxon>Methanobacteriota</taxon>
        <taxon>Stenosarchaea group</taxon>
        <taxon>Halobacteria</taxon>
        <taxon>Halobacteriales</taxon>
        <taxon>Haladaptataceae</taxon>
        <taxon>Haladaptatus</taxon>
    </lineage>
</organism>
<reference evidence="3" key="1">
    <citation type="submission" date="2017-01" db="EMBL/GenBank/DDBJ databases">
        <authorList>
            <person name="Varghese N."/>
            <person name="Submissions S."/>
        </authorList>
    </citation>
    <scope>NUCLEOTIDE SEQUENCE [LARGE SCALE GENOMIC DNA]</scope>
    <source>
        <strain evidence="3">CGMCC 1.7737</strain>
    </source>
</reference>
<evidence type="ECO:0000256" key="1">
    <source>
        <dbReference type="SAM" id="Phobius"/>
    </source>
</evidence>
<dbReference type="Proteomes" id="UP000186914">
    <property type="component" value="Unassembled WGS sequence"/>
</dbReference>
<proteinExistence type="predicted"/>
<dbReference type="EMBL" id="FTNO01000007">
    <property type="protein sequence ID" value="SIR94276.1"/>
    <property type="molecule type" value="Genomic_DNA"/>
</dbReference>
<protein>
    <submittedName>
        <fullName evidence="2">Uncharacterized protein</fullName>
    </submittedName>
</protein>
<evidence type="ECO:0000313" key="2">
    <source>
        <dbReference type="EMBL" id="SIR94276.1"/>
    </source>
</evidence>